<name>A0A553QRW9_9TELE</name>
<gene>
    <name evidence="2" type="ORF">DNTS_025236</name>
</gene>
<reference evidence="2 3" key="1">
    <citation type="journal article" date="2019" name="Sci. Data">
        <title>Hybrid genome assembly and annotation of Danionella translucida.</title>
        <authorList>
            <person name="Kadobianskyi M."/>
            <person name="Schulze L."/>
            <person name="Schuelke M."/>
            <person name="Judkewitz B."/>
        </authorList>
    </citation>
    <scope>NUCLEOTIDE SEQUENCE [LARGE SCALE GENOMIC DNA]</scope>
    <source>
        <strain evidence="2 3">Bolton</strain>
    </source>
</reference>
<feature type="compositionally biased region" description="Basic and acidic residues" evidence="1">
    <location>
        <begin position="1"/>
        <end position="12"/>
    </location>
</feature>
<keyword evidence="3" id="KW-1185">Reference proteome</keyword>
<protein>
    <submittedName>
        <fullName evidence="2">Uncharacterized protein</fullName>
    </submittedName>
</protein>
<sequence>MFYSSDDEHCELSRPSLPEQETPKQAAPSTVQSGETNDTFTPSSEQGVASTSHLEVASQTGSEDEYLPSKRARRQPPKSSLMYTKCVDPCCTGSYSRWAPEGNLQEQERGEENSTTCSYCTCACCSGFQRLLEKF</sequence>
<feature type="region of interest" description="Disordered" evidence="1">
    <location>
        <begin position="1"/>
        <end position="80"/>
    </location>
</feature>
<organism evidence="2 3">
    <name type="scientific">Danionella cerebrum</name>
    <dbReference type="NCBI Taxonomy" id="2873325"/>
    <lineage>
        <taxon>Eukaryota</taxon>
        <taxon>Metazoa</taxon>
        <taxon>Chordata</taxon>
        <taxon>Craniata</taxon>
        <taxon>Vertebrata</taxon>
        <taxon>Euteleostomi</taxon>
        <taxon>Actinopterygii</taxon>
        <taxon>Neopterygii</taxon>
        <taxon>Teleostei</taxon>
        <taxon>Ostariophysi</taxon>
        <taxon>Cypriniformes</taxon>
        <taxon>Danionidae</taxon>
        <taxon>Danioninae</taxon>
        <taxon>Danionella</taxon>
    </lineage>
</organism>
<dbReference type="Proteomes" id="UP000316079">
    <property type="component" value="Unassembled WGS sequence"/>
</dbReference>
<feature type="compositionally biased region" description="Polar residues" evidence="1">
    <location>
        <begin position="27"/>
        <end position="61"/>
    </location>
</feature>
<dbReference type="EMBL" id="SRMA01025599">
    <property type="protein sequence ID" value="TRY92692.1"/>
    <property type="molecule type" value="Genomic_DNA"/>
</dbReference>
<accession>A0A553QRW9</accession>
<dbReference type="AlphaFoldDB" id="A0A553QRW9"/>
<evidence type="ECO:0000313" key="3">
    <source>
        <dbReference type="Proteomes" id="UP000316079"/>
    </source>
</evidence>
<comment type="caution">
    <text evidence="2">The sequence shown here is derived from an EMBL/GenBank/DDBJ whole genome shotgun (WGS) entry which is preliminary data.</text>
</comment>
<proteinExistence type="predicted"/>
<evidence type="ECO:0000313" key="2">
    <source>
        <dbReference type="EMBL" id="TRY92692.1"/>
    </source>
</evidence>
<evidence type="ECO:0000256" key="1">
    <source>
        <dbReference type="SAM" id="MobiDB-lite"/>
    </source>
</evidence>